<dbReference type="EMBL" id="BMAW01122699">
    <property type="protein sequence ID" value="GFT99952.1"/>
    <property type="molecule type" value="Genomic_DNA"/>
</dbReference>
<reference evidence="1" key="1">
    <citation type="submission" date="2020-08" db="EMBL/GenBank/DDBJ databases">
        <title>Multicomponent nature underlies the extraordinary mechanical properties of spider dragline silk.</title>
        <authorList>
            <person name="Kono N."/>
            <person name="Nakamura H."/>
            <person name="Mori M."/>
            <person name="Yoshida Y."/>
            <person name="Ohtoshi R."/>
            <person name="Malay A.D."/>
            <person name="Moran D.A.P."/>
            <person name="Tomita M."/>
            <person name="Numata K."/>
            <person name="Arakawa K."/>
        </authorList>
    </citation>
    <scope>NUCLEOTIDE SEQUENCE</scope>
</reference>
<comment type="caution">
    <text evidence="1">The sequence shown here is derived from an EMBL/GenBank/DDBJ whole genome shotgun (WGS) entry which is preliminary data.</text>
</comment>
<dbReference type="Proteomes" id="UP000887013">
    <property type="component" value="Unassembled WGS sequence"/>
</dbReference>
<keyword evidence="2" id="KW-1185">Reference proteome</keyword>
<evidence type="ECO:0000313" key="1">
    <source>
        <dbReference type="EMBL" id="GFT99952.1"/>
    </source>
</evidence>
<accession>A0A8X6Q4M3</accession>
<proteinExistence type="predicted"/>
<evidence type="ECO:0000313" key="2">
    <source>
        <dbReference type="Proteomes" id="UP000887013"/>
    </source>
</evidence>
<gene>
    <name evidence="1" type="ORF">NPIL_589621</name>
</gene>
<protein>
    <submittedName>
        <fullName evidence="1">Uncharacterized protein</fullName>
    </submittedName>
</protein>
<dbReference type="AlphaFoldDB" id="A0A8X6Q4M3"/>
<organism evidence="1 2">
    <name type="scientific">Nephila pilipes</name>
    <name type="common">Giant wood spider</name>
    <name type="synonym">Nephila maculata</name>
    <dbReference type="NCBI Taxonomy" id="299642"/>
    <lineage>
        <taxon>Eukaryota</taxon>
        <taxon>Metazoa</taxon>
        <taxon>Ecdysozoa</taxon>
        <taxon>Arthropoda</taxon>
        <taxon>Chelicerata</taxon>
        <taxon>Arachnida</taxon>
        <taxon>Araneae</taxon>
        <taxon>Araneomorphae</taxon>
        <taxon>Entelegynae</taxon>
        <taxon>Araneoidea</taxon>
        <taxon>Nephilidae</taxon>
        <taxon>Nephila</taxon>
    </lineage>
</organism>
<sequence>MDSHAMIRKLMIQARRAWWDCSNKHCLSMCPSESSRSDQIGRTWSPMHSCASKSGIIQYNESILEIFMKKKEIHLFCTMWLNTILHEPLDTPLRICVATNCSKIVA</sequence>
<name>A0A8X6Q4M3_NEPPI</name>